<protein>
    <submittedName>
        <fullName evidence="1">Uncharacterized protein</fullName>
    </submittedName>
</protein>
<dbReference type="Proteomes" id="UP000015104">
    <property type="component" value="Unassembled WGS sequence"/>
</dbReference>
<reference evidence="1" key="2">
    <citation type="submission" date="2015-06" db="UniProtKB">
        <authorList>
            <consortium name="EnsemblMetazoa"/>
        </authorList>
    </citation>
    <scope>IDENTIFICATION</scope>
</reference>
<proteinExistence type="predicted"/>
<accession>T1K164</accession>
<reference evidence="2" key="1">
    <citation type="submission" date="2011-08" db="EMBL/GenBank/DDBJ databases">
        <authorList>
            <person name="Rombauts S."/>
        </authorList>
    </citation>
    <scope>NUCLEOTIDE SEQUENCE</scope>
    <source>
        <strain evidence="2">London</strain>
    </source>
</reference>
<keyword evidence="2" id="KW-1185">Reference proteome</keyword>
<dbReference type="AlphaFoldDB" id="T1K164"/>
<name>T1K164_TETUR</name>
<dbReference type="EnsemblMetazoa" id="tetur04g00160.1">
    <property type="protein sequence ID" value="tetur04g00160.1"/>
    <property type="gene ID" value="tetur04g00160"/>
</dbReference>
<sequence length="30" mass="3470">MKTLKAKVVTVNKLSKHKEDSKYIEPCFFG</sequence>
<evidence type="ECO:0000313" key="2">
    <source>
        <dbReference type="Proteomes" id="UP000015104"/>
    </source>
</evidence>
<dbReference type="HOGENOM" id="CLU_3406765_0_0_1"/>
<dbReference type="EMBL" id="CAEY01001343">
    <property type="status" value="NOT_ANNOTATED_CDS"/>
    <property type="molecule type" value="Genomic_DNA"/>
</dbReference>
<organism evidence="1 2">
    <name type="scientific">Tetranychus urticae</name>
    <name type="common">Two-spotted spider mite</name>
    <dbReference type="NCBI Taxonomy" id="32264"/>
    <lineage>
        <taxon>Eukaryota</taxon>
        <taxon>Metazoa</taxon>
        <taxon>Ecdysozoa</taxon>
        <taxon>Arthropoda</taxon>
        <taxon>Chelicerata</taxon>
        <taxon>Arachnida</taxon>
        <taxon>Acari</taxon>
        <taxon>Acariformes</taxon>
        <taxon>Trombidiformes</taxon>
        <taxon>Prostigmata</taxon>
        <taxon>Eleutherengona</taxon>
        <taxon>Raphignathae</taxon>
        <taxon>Tetranychoidea</taxon>
        <taxon>Tetranychidae</taxon>
        <taxon>Tetranychus</taxon>
    </lineage>
</organism>
<evidence type="ECO:0000313" key="1">
    <source>
        <dbReference type="EnsemblMetazoa" id="tetur04g00160.1"/>
    </source>
</evidence>